<dbReference type="SMART" id="SM00257">
    <property type="entry name" value="LysM"/>
    <property type="match status" value="2"/>
</dbReference>
<dbReference type="PROSITE" id="PS51257">
    <property type="entry name" value="PROKAR_LIPOPROTEIN"/>
    <property type="match status" value="1"/>
</dbReference>
<dbReference type="InterPro" id="IPR036779">
    <property type="entry name" value="LysM_dom_sf"/>
</dbReference>
<dbReference type="SUPFAM" id="SSF51261">
    <property type="entry name" value="Duplicated hybrid motif"/>
    <property type="match status" value="1"/>
</dbReference>
<accession>A0A545TLD7</accession>
<dbReference type="CDD" id="cd12797">
    <property type="entry name" value="M23_peptidase"/>
    <property type="match status" value="1"/>
</dbReference>
<dbReference type="InterPro" id="IPR016047">
    <property type="entry name" value="M23ase_b-sheet_dom"/>
</dbReference>
<dbReference type="OrthoDB" id="9805070at2"/>
<evidence type="ECO:0000313" key="3">
    <source>
        <dbReference type="EMBL" id="TQV78035.1"/>
    </source>
</evidence>
<dbReference type="CDD" id="cd00118">
    <property type="entry name" value="LysM"/>
    <property type="match status" value="2"/>
</dbReference>
<gene>
    <name evidence="3" type="ORF">FKG94_13205</name>
</gene>
<keyword evidence="1" id="KW-0732">Signal</keyword>
<dbReference type="InterPro" id="IPR018392">
    <property type="entry name" value="LysM"/>
</dbReference>
<dbReference type="EMBL" id="VHSG01000013">
    <property type="protein sequence ID" value="TQV78035.1"/>
    <property type="molecule type" value="Genomic_DNA"/>
</dbReference>
<feature type="signal peptide" evidence="1">
    <location>
        <begin position="1"/>
        <end position="19"/>
    </location>
</feature>
<feature type="domain" description="LysM" evidence="2">
    <location>
        <begin position="154"/>
        <end position="198"/>
    </location>
</feature>
<dbReference type="Gene3D" id="3.10.350.10">
    <property type="entry name" value="LysM domain"/>
    <property type="match status" value="2"/>
</dbReference>
<dbReference type="PANTHER" id="PTHR21666">
    <property type="entry name" value="PEPTIDASE-RELATED"/>
    <property type="match status" value="1"/>
</dbReference>
<evidence type="ECO:0000313" key="4">
    <source>
        <dbReference type="Proteomes" id="UP000319732"/>
    </source>
</evidence>
<organism evidence="3 4">
    <name type="scientific">Exilibacterium tricleocarpae</name>
    <dbReference type="NCBI Taxonomy" id="2591008"/>
    <lineage>
        <taxon>Bacteria</taxon>
        <taxon>Pseudomonadati</taxon>
        <taxon>Pseudomonadota</taxon>
        <taxon>Gammaproteobacteria</taxon>
        <taxon>Cellvibrionales</taxon>
        <taxon>Cellvibrionaceae</taxon>
        <taxon>Exilibacterium</taxon>
    </lineage>
</organism>
<dbReference type="InterPro" id="IPR011055">
    <property type="entry name" value="Dup_hybrid_motif"/>
</dbReference>
<dbReference type="PANTHER" id="PTHR21666:SF270">
    <property type="entry name" value="MUREIN HYDROLASE ACTIVATOR ENVC"/>
    <property type="match status" value="1"/>
</dbReference>
<dbReference type="Pfam" id="PF01476">
    <property type="entry name" value="LysM"/>
    <property type="match status" value="2"/>
</dbReference>
<keyword evidence="4" id="KW-1185">Reference proteome</keyword>
<comment type="caution">
    <text evidence="3">The sequence shown here is derived from an EMBL/GenBank/DDBJ whole genome shotgun (WGS) entry which is preliminary data.</text>
</comment>
<dbReference type="Gene3D" id="2.70.70.10">
    <property type="entry name" value="Glucose Permease (Domain IIA)"/>
    <property type="match status" value="1"/>
</dbReference>
<dbReference type="RefSeq" id="WP_142904814.1">
    <property type="nucleotide sequence ID" value="NZ_ML660094.1"/>
</dbReference>
<protein>
    <submittedName>
        <fullName evidence="3">M23 family metallopeptidase</fullName>
    </submittedName>
</protein>
<name>A0A545TLD7_9GAMM</name>
<dbReference type="GO" id="GO:0004222">
    <property type="term" value="F:metalloendopeptidase activity"/>
    <property type="evidence" value="ECO:0007669"/>
    <property type="project" value="TreeGrafter"/>
</dbReference>
<feature type="domain" description="LysM" evidence="2">
    <location>
        <begin position="83"/>
        <end position="127"/>
    </location>
</feature>
<feature type="chain" id="PRO_5022221066" evidence="1">
    <location>
        <begin position="20"/>
        <end position="345"/>
    </location>
</feature>
<dbReference type="InterPro" id="IPR050570">
    <property type="entry name" value="Cell_wall_metabolism_enzyme"/>
</dbReference>
<sequence>MNHRSIRFIFTSLSFTVMAGCSPLLSKSTTESVEKKAADEIKINNSAGRDDIKGKNSSVVKTFDSEGQVQEKSLKEEEKNKEQEYIVKKGDTLSAIARRFYITPAQLQSRNKITDPNKLPIGIRLIVPGSKASRTTTSANSKGTKRKAEKSDQTVYVVKRGDTLSGIARRFSVTILQLQYRDKISNPHSLSVATSLVIPDKDLSVPASFLARSGGFIWPVKHLKITSDYGARSGQHQGIDFSAPRGTHILAAADGIVHFVGRQRGYGNVVILKHDGKVKTLYAHNDHNLVIRGQRVKQREVIAYVGRTGNATGYHVHFEYLKGGRKLNPRHYILVNQPPNAVAVN</sequence>
<evidence type="ECO:0000259" key="2">
    <source>
        <dbReference type="PROSITE" id="PS51782"/>
    </source>
</evidence>
<reference evidence="3 4" key="1">
    <citation type="submission" date="2019-06" db="EMBL/GenBank/DDBJ databases">
        <title>Whole genome sequence for Cellvibrionaceae sp. R142.</title>
        <authorList>
            <person name="Wang G."/>
        </authorList>
    </citation>
    <scope>NUCLEOTIDE SEQUENCE [LARGE SCALE GENOMIC DNA]</scope>
    <source>
        <strain evidence="3 4">R142</strain>
    </source>
</reference>
<dbReference type="Pfam" id="PF01551">
    <property type="entry name" value="Peptidase_M23"/>
    <property type="match status" value="1"/>
</dbReference>
<dbReference type="PROSITE" id="PS51782">
    <property type="entry name" value="LYSM"/>
    <property type="match status" value="2"/>
</dbReference>
<proteinExistence type="predicted"/>
<dbReference type="Proteomes" id="UP000319732">
    <property type="component" value="Unassembled WGS sequence"/>
</dbReference>
<dbReference type="AlphaFoldDB" id="A0A545TLD7"/>
<dbReference type="SUPFAM" id="SSF54106">
    <property type="entry name" value="LysM domain"/>
    <property type="match status" value="1"/>
</dbReference>
<evidence type="ECO:0000256" key="1">
    <source>
        <dbReference type="SAM" id="SignalP"/>
    </source>
</evidence>